<sequence length="79" mass="8579">MKRCGQCGCGGLLPPPPSLSSLFSPALTMQRKRERESGERDADFPPPSSFPHPSTRPSGEGREGEEVAEVKERKEASHS</sequence>
<dbReference type="AlphaFoldDB" id="A0A0D7B155"/>
<proteinExistence type="predicted"/>
<feature type="compositionally biased region" description="Basic and acidic residues" evidence="1">
    <location>
        <begin position="31"/>
        <end position="43"/>
    </location>
</feature>
<dbReference type="Proteomes" id="UP000054007">
    <property type="component" value="Unassembled WGS sequence"/>
</dbReference>
<protein>
    <submittedName>
        <fullName evidence="2">Uncharacterized protein</fullName>
    </submittedName>
</protein>
<evidence type="ECO:0000313" key="3">
    <source>
        <dbReference type="Proteomes" id="UP000054007"/>
    </source>
</evidence>
<organism evidence="2 3">
    <name type="scientific">Cylindrobasidium torrendii FP15055 ss-10</name>
    <dbReference type="NCBI Taxonomy" id="1314674"/>
    <lineage>
        <taxon>Eukaryota</taxon>
        <taxon>Fungi</taxon>
        <taxon>Dikarya</taxon>
        <taxon>Basidiomycota</taxon>
        <taxon>Agaricomycotina</taxon>
        <taxon>Agaricomycetes</taxon>
        <taxon>Agaricomycetidae</taxon>
        <taxon>Agaricales</taxon>
        <taxon>Marasmiineae</taxon>
        <taxon>Physalacriaceae</taxon>
        <taxon>Cylindrobasidium</taxon>
    </lineage>
</organism>
<dbReference type="EMBL" id="KN880662">
    <property type="protein sequence ID" value="KIY63945.1"/>
    <property type="molecule type" value="Genomic_DNA"/>
</dbReference>
<feature type="compositionally biased region" description="Basic and acidic residues" evidence="1">
    <location>
        <begin position="59"/>
        <end position="79"/>
    </location>
</feature>
<gene>
    <name evidence="2" type="ORF">CYLTODRAFT_425652</name>
</gene>
<keyword evidence="3" id="KW-1185">Reference proteome</keyword>
<feature type="region of interest" description="Disordered" evidence="1">
    <location>
        <begin position="1"/>
        <end position="79"/>
    </location>
</feature>
<evidence type="ECO:0000313" key="2">
    <source>
        <dbReference type="EMBL" id="KIY63945.1"/>
    </source>
</evidence>
<evidence type="ECO:0000256" key="1">
    <source>
        <dbReference type="SAM" id="MobiDB-lite"/>
    </source>
</evidence>
<name>A0A0D7B155_9AGAR</name>
<accession>A0A0D7B155</accession>
<reference evidence="2 3" key="1">
    <citation type="journal article" date="2015" name="Fungal Genet. Biol.">
        <title>Evolution of novel wood decay mechanisms in Agaricales revealed by the genome sequences of Fistulina hepatica and Cylindrobasidium torrendii.</title>
        <authorList>
            <person name="Floudas D."/>
            <person name="Held B.W."/>
            <person name="Riley R."/>
            <person name="Nagy L.G."/>
            <person name="Koehler G."/>
            <person name="Ransdell A.S."/>
            <person name="Younus H."/>
            <person name="Chow J."/>
            <person name="Chiniquy J."/>
            <person name="Lipzen A."/>
            <person name="Tritt A."/>
            <person name="Sun H."/>
            <person name="Haridas S."/>
            <person name="LaButti K."/>
            <person name="Ohm R.A."/>
            <person name="Kues U."/>
            <person name="Blanchette R.A."/>
            <person name="Grigoriev I.V."/>
            <person name="Minto R.E."/>
            <person name="Hibbett D.S."/>
        </authorList>
    </citation>
    <scope>NUCLEOTIDE SEQUENCE [LARGE SCALE GENOMIC DNA]</scope>
    <source>
        <strain evidence="2 3">FP15055 ss-10</strain>
    </source>
</reference>